<accession>A0A177DRA9</accession>
<dbReference type="EMBL" id="KV441476">
    <property type="protein sequence ID" value="OAG21740.1"/>
    <property type="molecule type" value="Genomic_DNA"/>
</dbReference>
<dbReference type="RefSeq" id="XP_018387161.1">
    <property type="nucleotide sequence ID" value="XM_018524871.1"/>
</dbReference>
<reference evidence="3" key="3">
    <citation type="journal article" date="2019" name="J. ISSAAS">
        <title>Genomics, evolutionary history and diagnostics of the Alternaria alternata species group including apple and Asian pear pathotypes.</title>
        <authorList>
            <person name="Armitage A.D."/>
            <person name="Cockerton H.M."/>
            <person name="Sreenivasaprasad S."/>
            <person name="Woodhall J."/>
            <person name="Lane C."/>
            <person name="Harrison R.J."/>
            <person name="Clarkson J.P."/>
        </authorList>
    </citation>
    <scope>NUCLEOTIDE SEQUENCE</scope>
    <source>
        <strain evidence="3">FERA 1177</strain>
    </source>
</reference>
<dbReference type="EMBL" id="PDXD01000026">
    <property type="protein sequence ID" value="RYN72388.1"/>
    <property type="molecule type" value="Genomic_DNA"/>
</dbReference>
<reference evidence="5" key="2">
    <citation type="journal article" date="2019" name="bioRxiv">
        <title>Genomics, evolutionary history and diagnostics of the Alternaria alternata species group including apple and Asian pear pathotypes.</title>
        <authorList>
            <person name="Armitage A.D."/>
            <person name="Cockerton H.M."/>
            <person name="Sreenivasaprasad S."/>
            <person name="Woodhall J.W."/>
            <person name="Lane C.R."/>
            <person name="Harrison R.J."/>
            <person name="Clarkson J.P."/>
        </authorList>
    </citation>
    <scope>NUCLEOTIDE SEQUENCE [LARGE SCALE GENOMIC DNA]</scope>
    <source>
        <strain evidence="5">FERA 1177</strain>
    </source>
</reference>
<evidence type="ECO:0008006" key="6">
    <source>
        <dbReference type="Google" id="ProtNLM"/>
    </source>
</evidence>
<dbReference type="Proteomes" id="UP000291422">
    <property type="component" value="Unassembled WGS sequence"/>
</dbReference>
<protein>
    <recommendedName>
        <fullName evidence="6">Cell wall protein PhiA</fullName>
    </recommendedName>
</protein>
<evidence type="ECO:0000313" key="4">
    <source>
        <dbReference type="Proteomes" id="UP000077248"/>
    </source>
</evidence>
<dbReference type="Proteomes" id="UP000077248">
    <property type="component" value="Unassembled WGS sequence"/>
</dbReference>
<reference evidence="2 4" key="1">
    <citation type="submission" date="2016-05" db="EMBL/GenBank/DDBJ databases">
        <title>Comparative analysis of secretome profiles of manganese(II)-oxidizing ascomycete fungi.</title>
        <authorList>
            <consortium name="DOE Joint Genome Institute"/>
            <person name="Zeiner C.A."/>
            <person name="Purvine S.O."/>
            <person name="Zink E.M."/>
            <person name="Wu S."/>
            <person name="Pasa-Tolic L."/>
            <person name="Chaput D.L."/>
            <person name="Haridas S."/>
            <person name="Grigoriev I.V."/>
            <person name="Santelli C.M."/>
            <person name="Hansel C.M."/>
        </authorList>
    </citation>
    <scope>NUCLEOTIDE SEQUENCE [LARGE SCALE GENOMIC DNA]</scope>
    <source>
        <strain evidence="2 4">SRC1lrK2f</strain>
    </source>
</reference>
<evidence type="ECO:0000313" key="5">
    <source>
        <dbReference type="Proteomes" id="UP000291422"/>
    </source>
</evidence>
<dbReference type="OMA" id="CEENKWG"/>
<dbReference type="KEGG" id="aalt:CC77DRAFT_1019641"/>
<dbReference type="VEuPathDB" id="FungiDB:CC77DRAFT_1019641"/>
<organism evidence="2 4">
    <name type="scientific">Alternaria alternata</name>
    <name type="common">Alternaria rot fungus</name>
    <name type="synonym">Torula alternata</name>
    <dbReference type="NCBI Taxonomy" id="5599"/>
    <lineage>
        <taxon>Eukaryota</taxon>
        <taxon>Fungi</taxon>
        <taxon>Dikarya</taxon>
        <taxon>Ascomycota</taxon>
        <taxon>Pezizomycotina</taxon>
        <taxon>Dothideomycetes</taxon>
        <taxon>Pleosporomycetidae</taxon>
        <taxon>Pleosporales</taxon>
        <taxon>Pleosporineae</taxon>
        <taxon>Pleosporaceae</taxon>
        <taxon>Alternaria</taxon>
        <taxon>Alternaria sect. Alternaria</taxon>
        <taxon>Alternaria alternata complex</taxon>
    </lineage>
</organism>
<gene>
    <name evidence="3" type="ORF">AA0117_g8624</name>
    <name evidence="2" type="ORF">CC77DRAFT_1019641</name>
</gene>
<feature type="chain" id="PRO_5040669927" description="Cell wall protein PhiA" evidence="1">
    <location>
        <begin position="19"/>
        <end position="209"/>
    </location>
</feature>
<evidence type="ECO:0000313" key="2">
    <source>
        <dbReference type="EMBL" id="OAG21740.1"/>
    </source>
</evidence>
<keyword evidence="4" id="KW-1185">Reference proteome</keyword>
<dbReference type="GeneID" id="29110465"/>
<evidence type="ECO:0000313" key="3">
    <source>
        <dbReference type="EMBL" id="RYN72388.1"/>
    </source>
</evidence>
<evidence type="ECO:0000256" key="1">
    <source>
        <dbReference type="SAM" id="SignalP"/>
    </source>
</evidence>
<sequence>MKFTAAVAAASMAAISSALPQASSPFPRPEAGDVFRLMSLRSATPIQYGNVQAKDGGLVINSPDENNKTCIINGDRDNTTSGINYASFSLDQEDGSVYIYTFNPPLQLYVDRSGMGQGNVRYSTGVQPIGKNQERGPFKINDDGDLVFAAGGLTGDVGFQACPGAVGGGWKIWLSGVDKPAGSEGCTPFTMKALKEDEPKKCLYSSAPA</sequence>
<keyword evidence="1" id="KW-0732">Signal</keyword>
<name>A0A177DRA9_ALTAL</name>
<dbReference type="AlphaFoldDB" id="A0A177DRA9"/>
<feature type="signal peptide" evidence="1">
    <location>
        <begin position="1"/>
        <end position="18"/>
    </location>
</feature>
<proteinExistence type="predicted"/>